<dbReference type="NCBIfam" id="TIGR00324">
    <property type="entry name" value="endA"/>
    <property type="match status" value="1"/>
</dbReference>
<dbReference type="SUPFAM" id="SSF53032">
    <property type="entry name" value="tRNA-intron endonuclease catalytic domain-like"/>
    <property type="match status" value="1"/>
</dbReference>
<keyword evidence="4" id="KW-0456">Lyase</keyword>
<feature type="domain" description="tRNA intron endonuclease catalytic" evidence="8">
    <location>
        <begin position="272"/>
        <end position="350"/>
    </location>
</feature>
<dbReference type="EMBL" id="AZBU02000004">
    <property type="protein sequence ID" value="TKR80488.1"/>
    <property type="molecule type" value="Genomic_DNA"/>
</dbReference>
<dbReference type="Pfam" id="PF01974">
    <property type="entry name" value="tRNA_int_endo"/>
    <property type="match status" value="1"/>
</dbReference>
<gene>
    <name evidence="9" type="ORF">L596_014556</name>
</gene>
<evidence type="ECO:0000256" key="1">
    <source>
        <dbReference type="ARBA" id="ARBA00008078"/>
    </source>
</evidence>
<feature type="region of interest" description="Disordered" evidence="7">
    <location>
        <begin position="1"/>
        <end position="41"/>
    </location>
</feature>
<dbReference type="CDD" id="cd22363">
    <property type="entry name" value="tRNA-intron_lyase_C"/>
    <property type="match status" value="1"/>
</dbReference>
<dbReference type="GO" id="GO:0003676">
    <property type="term" value="F:nucleic acid binding"/>
    <property type="evidence" value="ECO:0007669"/>
    <property type="project" value="InterPro"/>
</dbReference>
<dbReference type="GO" id="GO:0000379">
    <property type="term" value="P:tRNA-type intron splice site recognition and cleavage"/>
    <property type="evidence" value="ECO:0007669"/>
    <property type="project" value="TreeGrafter"/>
</dbReference>
<proteinExistence type="inferred from homology"/>
<dbReference type="GO" id="GO:0000213">
    <property type="term" value="F:tRNA-intron lyase activity"/>
    <property type="evidence" value="ECO:0007669"/>
    <property type="project" value="UniProtKB-EC"/>
</dbReference>
<evidence type="ECO:0000256" key="4">
    <source>
        <dbReference type="ARBA" id="ARBA00023239"/>
    </source>
</evidence>
<dbReference type="Gene3D" id="3.40.1350.10">
    <property type="match status" value="1"/>
</dbReference>
<evidence type="ECO:0000256" key="3">
    <source>
        <dbReference type="ARBA" id="ARBA00022694"/>
    </source>
</evidence>
<dbReference type="GO" id="GO:0005634">
    <property type="term" value="C:nucleus"/>
    <property type="evidence" value="ECO:0007669"/>
    <property type="project" value="UniProtKB-ARBA"/>
</dbReference>
<reference evidence="9 10" key="2">
    <citation type="journal article" date="2019" name="G3 (Bethesda)">
        <title>Hybrid Assembly of the Genome of the Entomopathogenic Nematode Steinernema carpocapsae Identifies the X-Chromosome.</title>
        <authorList>
            <person name="Serra L."/>
            <person name="Macchietto M."/>
            <person name="Macias-Munoz A."/>
            <person name="McGill C.J."/>
            <person name="Rodriguez I.M."/>
            <person name="Rodriguez B."/>
            <person name="Murad R."/>
            <person name="Mortazavi A."/>
        </authorList>
    </citation>
    <scope>NUCLEOTIDE SEQUENCE [LARGE SCALE GENOMIC DNA]</scope>
    <source>
        <strain evidence="9 10">ALL</strain>
    </source>
</reference>
<sequence length="364" mass="42159">MSDYEAAGETTRAPEAMGDFEASRETSNDSEANRSFEPESSFKFPDRYEEFLTAEESRSLQEHDGDILGILPSCSTFLKYKSAEDEETKPHINVEFCSGEYLMYSREDVRTIKYEYRSWIYTKEGREDQDAPFLLLPEQVQVLHEHGLVKVRRLKSPFPVITEKREIIVQEALPKEEVMNRAIAMVQGRKAKAKKRKANGEFANATTLRVKAQDVQDIEVTEEELKEAMEEIRTRQKGVSATCWDLPICSSSISDYEDIESPIFPNTEQYRLRYATYRDLWRKGFFLTDGFKFGCDYLAYQGPPDEVHSRFMVRCFNSHCSIAPQTLIAMSRVSSQVKKTILIAFVSDDSVSPYYMETKWWRVK</sequence>
<dbReference type="InterPro" id="IPR036167">
    <property type="entry name" value="tRNA_intron_Endo_cat-like_sf"/>
</dbReference>
<comment type="similarity">
    <text evidence="1">Belongs to the tRNA-intron endonuclease family.</text>
</comment>
<evidence type="ECO:0000256" key="6">
    <source>
        <dbReference type="SAM" id="Coils"/>
    </source>
</evidence>
<dbReference type="InterPro" id="IPR006676">
    <property type="entry name" value="tRNA_splic"/>
</dbReference>
<dbReference type="EC" id="4.6.1.16" evidence="2"/>
<keyword evidence="10" id="KW-1185">Reference proteome</keyword>
<evidence type="ECO:0000256" key="5">
    <source>
        <dbReference type="ARBA" id="ARBA00034031"/>
    </source>
</evidence>
<evidence type="ECO:0000259" key="8">
    <source>
        <dbReference type="Pfam" id="PF01974"/>
    </source>
</evidence>
<keyword evidence="3" id="KW-0819">tRNA processing</keyword>
<dbReference type="PANTHER" id="PTHR13070:SF0">
    <property type="entry name" value="TRNA-SPLICING ENDONUCLEASE SUBUNIT SEN34"/>
    <property type="match status" value="1"/>
</dbReference>
<comment type="catalytic activity">
    <reaction evidence="5">
        <text>pretRNA = a 3'-half-tRNA molecule with a 5'-OH end + a 5'-half-tRNA molecule with a 2',3'-cyclic phosphate end + an intron with a 2',3'-cyclic phosphate and a 5'-hydroxyl terminus.</text>
        <dbReference type="EC" id="4.6.1.16"/>
    </reaction>
</comment>
<organism evidence="9 10">
    <name type="scientific">Steinernema carpocapsae</name>
    <name type="common">Entomopathogenic nematode</name>
    <dbReference type="NCBI Taxonomy" id="34508"/>
    <lineage>
        <taxon>Eukaryota</taxon>
        <taxon>Metazoa</taxon>
        <taxon>Ecdysozoa</taxon>
        <taxon>Nematoda</taxon>
        <taxon>Chromadorea</taxon>
        <taxon>Rhabditida</taxon>
        <taxon>Tylenchina</taxon>
        <taxon>Panagrolaimomorpha</taxon>
        <taxon>Strongyloidoidea</taxon>
        <taxon>Steinernematidae</taxon>
        <taxon>Steinernema</taxon>
    </lineage>
</organism>
<evidence type="ECO:0000256" key="2">
    <source>
        <dbReference type="ARBA" id="ARBA00012573"/>
    </source>
</evidence>
<protein>
    <recommendedName>
        <fullName evidence="2">tRNA-intron lyase</fullName>
        <ecNumber evidence="2">4.6.1.16</ecNumber>
    </recommendedName>
</protein>
<evidence type="ECO:0000313" key="10">
    <source>
        <dbReference type="Proteomes" id="UP000298663"/>
    </source>
</evidence>
<dbReference type="InterPro" id="IPR011856">
    <property type="entry name" value="tRNA_endonuc-like_dom_sf"/>
</dbReference>
<dbReference type="AlphaFoldDB" id="A0A4U5NCG8"/>
<feature type="coiled-coil region" evidence="6">
    <location>
        <begin position="211"/>
        <end position="238"/>
    </location>
</feature>
<name>A0A4U5NCG8_STECR</name>
<dbReference type="OrthoDB" id="10256176at2759"/>
<accession>A0A4U5NCG8</accession>
<comment type="caution">
    <text evidence="9">The sequence shown here is derived from an EMBL/GenBank/DDBJ whole genome shotgun (WGS) entry which is preliminary data.</text>
</comment>
<evidence type="ECO:0000256" key="7">
    <source>
        <dbReference type="SAM" id="MobiDB-lite"/>
    </source>
</evidence>
<dbReference type="Proteomes" id="UP000298663">
    <property type="component" value="Unassembled WGS sequence"/>
</dbReference>
<reference evidence="9 10" key="1">
    <citation type="journal article" date="2015" name="Genome Biol.">
        <title>Comparative genomics of Steinernema reveals deeply conserved gene regulatory networks.</title>
        <authorList>
            <person name="Dillman A.R."/>
            <person name="Macchietto M."/>
            <person name="Porter C.F."/>
            <person name="Rogers A."/>
            <person name="Williams B."/>
            <person name="Antoshechkin I."/>
            <person name="Lee M.M."/>
            <person name="Goodwin Z."/>
            <person name="Lu X."/>
            <person name="Lewis E.E."/>
            <person name="Goodrich-Blair H."/>
            <person name="Stock S.P."/>
            <person name="Adams B.J."/>
            <person name="Sternberg P.W."/>
            <person name="Mortazavi A."/>
        </authorList>
    </citation>
    <scope>NUCLEOTIDE SEQUENCE [LARGE SCALE GENOMIC DNA]</scope>
    <source>
        <strain evidence="9 10">ALL</strain>
    </source>
</reference>
<dbReference type="InterPro" id="IPR006677">
    <property type="entry name" value="tRNA_intron_Endonuc_cat-like"/>
</dbReference>
<feature type="compositionally biased region" description="Basic and acidic residues" evidence="7">
    <location>
        <begin position="21"/>
        <end position="37"/>
    </location>
</feature>
<dbReference type="PANTHER" id="PTHR13070">
    <property type="entry name" value="TRNA-SPLICING ENDONUCLEASE SUBUNIT SEN34-RELATED"/>
    <property type="match status" value="1"/>
</dbReference>
<keyword evidence="6" id="KW-0175">Coiled coil</keyword>
<evidence type="ECO:0000313" key="9">
    <source>
        <dbReference type="EMBL" id="TKR80488.1"/>
    </source>
</evidence>